<dbReference type="InterPro" id="IPR030963">
    <property type="entry name" value="DHQ_synth_fam"/>
</dbReference>
<dbReference type="InterPro" id="IPR016037">
    <property type="entry name" value="DHQ_synth_AroB"/>
</dbReference>
<comment type="subcellular location">
    <subcellularLocation>
        <location evidence="3 17">Cytoplasm</location>
    </subcellularLocation>
</comment>
<evidence type="ECO:0000259" key="19">
    <source>
        <dbReference type="Pfam" id="PF24621"/>
    </source>
</evidence>
<dbReference type="InterPro" id="IPR050071">
    <property type="entry name" value="Dehydroquinate_synthase"/>
</dbReference>
<evidence type="ECO:0000259" key="18">
    <source>
        <dbReference type="Pfam" id="PF01761"/>
    </source>
</evidence>
<dbReference type="CDD" id="cd08195">
    <property type="entry name" value="DHQS"/>
    <property type="match status" value="1"/>
</dbReference>
<organism evidence="20 21">
    <name type="scientific">Bacillus songklensis</name>
    <dbReference type="NCBI Taxonomy" id="1069116"/>
    <lineage>
        <taxon>Bacteria</taxon>
        <taxon>Bacillati</taxon>
        <taxon>Bacillota</taxon>
        <taxon>Bacilli</taxon>
        <taxon>Bacillales</taxon>
        <taxon>Bacillaceae</taxon>
        <taxon>Bacillus</taxon>
    </lineage>
</organism>
<feature type="domain" description="3-dehydroquinate synthase C-terminal" evidence="19">
    <location>
        <begin position="181"/>
        <end position="324"/>
    </location>
</feature>
<dbReference type="EMBL" id="JBHRZT010000020">
    <property type="protein sequence ID" value="MFC3882721.1"/>
    <property type="molecule type" value="Genomic_DNA"/>
</dbReference>
<feature type="binding site" evidence="17">
    <location>
        <begin position="106"/>
        <end position="110"/>
    </location>
    <ligand>
        <name>NAD(+)</name>
        <dbReference type="ChEBI" id="CHEBI:57540"/>
    </ligand>
</feature>
<feature type="binding site" evidence="17">
    <location>
        <position position="151"/>
    </location>
    <ligand>
        <name>NAD(+)</name>
        <dbReference type="ChEBI" id="CHEBI:57540"/>
    </ligand>
</feature>
<evidence type="ECO:0000256" key="9">
    <source>
        <dbReference type="ARBA" id="ARBA00022605"/>
    </source>
</evidence>
<keyword evidence="11 17" id="KW-0547">Nucleotide-binding</keyword>
<evidence type="ECO:0000256" key="12">
    <source>
        <dbReference type="ARBA" id="ARBA00022833"/>
    </source>
</evidence>
<evidence type="ECO:0000256" key="1">
    <source>
        <dbReference type="ARBA" id="ARBA00001393"/>
    </source>
</evidence>
<feature type="binding site" evidence="17">
    <location>
        <position position="247"/>
    </location>
    <ligand>
        <name>Zn(2+)</name>
        <dbReference type="ChEBI" id="CHEBI:29105"/>
    </ligand>
</feature>
<dbReference type="PANTHER" id="PTHR43622:SF7">
    <property type="entry name" value="3-DEHYDROQUINATE SYNTHASE, CHLOROPLASTIC"/>
    <property type="match status" value="1"/>
</dbReference>
<evidence type="ECO:0000256" key="5">
    <source>
        <dbReference type="ARBA" id="ARBA00005412"/>
    </source>
</evidence>
<sequence length="361" mass="39982">MKTINIHTSSKTYPLFLGASMLGELPRIVLDIKPNVTKVMVITDEAVHRHYGSKMMDVLSQAFPTCLYVIPSGEQAKSFEQFYQCHTYALEQQLDRHSIIIAFGGGVVGDLAGFVAATYMRGIPFIQVPTTLLAHDSAVGGKVAINHELGKNMIGAFYQPEAVFYDMDFLQSLPPKEWLSGFAEVIKHALISEYNFYDWLTTHIHRMTDLKGEHLSYVIEKGILVKAGIVAEDEAEKGIRAFLNFGHTLGHAIEAALGYGKVTHGEAVVIGMVFALKLSRKVHQLEFDLQGFCQWLEQLGYETSIPASLSPAILLDKMKADKKNEGSSIRMVLLKQVGVPTVNEVENELLLTLLEDEIKGG</sequence>
<protein>
    <recommendedName>
        <fullName evidence="7 17">3-dehydroquinate synthase</fullName>
        <shortName evidence="17">DHQS</shortName>
        <ecNumber evidence="6 17">4.2.3.4</ecNumber>
    </recommendedName>
</protein>
<keyword evidence="16 17" id="KW-0170">Cobalt</keyword>
<keyword evidence="9 17" id="KW-0028">Amino-acid biosynthesis</keyword>
<comment type="similarity">
    <text evidence="5 17">Belongs to the sugar phosphate cyclases superfamily. Dehydroquinate synthase family.</text>
</comment>
<evidence type="ECO:0000256" key="15">
    <source>
        <dbReference type="ARBA" id="ARBA00023239"/>
    </source>
</evidence>
<comment type="caution">
    <text evidence="20">The sequence shown here is derived from an EMBL/GenBank/DDBJ whole genome shotgun (WGS) entry which is preliminary data.</text>
</comment>
<proteinExistence type="inferred from homology"/>
<dbReference type="Pfam" id="PF24621">
    <property type="entry name" value="DHQS_C"/>
    <property type="match status" value="1"/>
</dbReference>
<dbReference type="SUPFAM" id="SSF56796">
    <property type="entry name" value="Dehydroquinate synthase-like"/>
    <property type="match status" value="1"/>
</dbReference>
<comment type="catalytic activity">
    <reaction evidence="1 17">
        <text>7-phospho-2-dehydro-3-deoxy-D-arabino-heptonate = 3-dehydroquinate + phosphate</text>
        <dbReference type="Rhea" id="RHEA:21968"/>
        <dbReference type="ChEBI" id="CHEBI:32364"/>
        <dbReference type="ChEBI" id="CHEBI:43474"/>
        <dbReference type="ChEBI" id="CHEBI:58394"/>
        <dbReference type="EC" id="4.2.3.4"/>
    </reaction>
</comment>
<dbReference type="NCBIfam" id="TIGR01357">
    <property type="entry name" value="aroB"/>
    <property type="match status" value="1"/>
</dbReference>
<evidence type="ECO:0000256" key="11">
    <source>
        <dbReference type="ARBA" id="ARBA00022741"/>
    </source>
</evidence>
<dbReference type="HAMAP" id="MF_00110">
    <property type="entry name" value="DHQ_synthase"/>
    <property type="match status" value="1"/>
</dbReference>
<evidence type="ECO:0000256" key="6">
    <source>
        <dbReference type="ARBA" id="ARBA00013031"/>
    </source>
</evidence>
<comment type="caution">
    <text evidence="17">Lacks conserved residue(s) required for the propagation of feature annotation.</text>
</comment>
<feature type="binding site" evidence="17">
    <location>
        <begin position="130"/>
        <end position="131"/>
    </location>
    <ligand>
        <name>NAD(+)</name>
        <dbReference type="ChEBI" id="CHEBI:57540"/>
    </ligand>
</feature>
<comment type="pathway">
    <text evidence="4 17">Metabolic intermediate biosynthesis; chorismate biosynthesis; chorismate from D-erythrose 4-phosphate and phosphoenolpyruvate: step 2/7.</text>
</comment>
<dbReference type="Pfam" id="PF01761">
    <property type="entry name" value="DHQ_synthase"/>
    <property type="match status" value="1"/>
</dbReference>
<dbReference type="EC" id="4.2.3.4" evidence="6 17"/>
<keyword evidence="15 17" id="KW-0456">Lyase</keyword>
<keyword evidence="21" id="KW-1185">Reference proteome</keyword>
<evidence type="ECO:0000256" key="7">
    <source>
        <dbReference type="ARBA" id="ARBA00017684"/>
    </source>
</evidence>
<evidence type="ECO:0000256" key="2">
    <source>
        <dbReference type="ARBA" id="ARBA00001911"/>
    </source>
</evidence>
<feature type="binding site" evidence="17">
    <location>
        <begin position="72"/>
        <end position="77"/>
    </location>
    <ligand>
        <name>NAD(+)</name>
        <dbReference type="ChEBI" id="CHEBI:57540"/>
    </ligand>
</feature>
<comment type="cofactor">
    <cofactor evidence="17">
        <name>Co(2+)</name>
        <dbReference type="ChEBI" id="CHEBI:48828"/>
    </cofactor>
    <cofactor evidence="17">
        <name>Zn(2+)</name>
        <dbReference type="ChEBI" id="CHEBI:29105"/>
    </cofactor>
    <text evidence="17">Binds 1 divalent metal cation per subunit. Can use either Co(2+) or Zn(2+).</text>
</comment>
<comment type="function">
    <text evidence="17">Catalyzes the conversion of 3-deoxy-D-arabino-heptulosonate 7-phosphate (DAHP) to dehydroquinate (DHQ).</text>
</comment>
<comment type="cofactor">
    <cofactor evidence="2 17">
        <name>NAD(+)</name>
        <dbReference type="ChEBI" id="CHEBI:57540"/>
    </cofactor>
</comment>
<reference evidence="21" key="1">
    <citation type="journal article" date="2019" name="Int. J. Syst. Evol. Microbiol.">
        <title>The Global Catalogue of Microorganisms (GCM) 10K type strain sequencing project: providing services to taxonomists for standard genome sequencing and annotation.</title>
        <authorList>
            <consortium name="The Broad Institute Genomics Platform"/>
            <consortium name="The Broad Institute Genome Sequencing Center for Infectious Disease"/>
            <person name="Wu L."/>
            <person name="Ma J."/>
        </authorList>
    </citation>
    <scope>NUCLEOTIDE SEQUENCE [LARGE SCALE GENOMIC DNA]</scope>
    <source>
        <strain evidence="21">CCUG 61889</strain>
    </source>
</reference>
<evidence type="ECO:0000256" key="10">
    <source>
        <dbReference type="ARBA" id="ARBA00022723"/>
    </source>
</evidence>
<dbReference type="RefSeq" id="WP_377912449.1">
    <property type="nucleotide sequence ID" value="NZ_JBHRZT010000020.1"/>
</dbReference>
<evidence type="ECO:0000313" key="21">
    <source>
        <dbReference type="Proteomes" id="UP001595752"/>
    </source>
</evidence>
<keyword evidence="10 17" id="KW-0479">Metal-binding</keyword>
<keyword evidence="13 17" id="KW-0520">NAD</keyword>
<evidence type="ECO:0000256" key="8">
    <source>
        <dbReference type="ARBA" id="ARBA00022490"/>
    </source>
</evidence>
<evidence type="ECO:0000256" key="4">
    <source>
        <dbReference type="ARBA" id="ARBA00004661"/>
    </source>
</evidence>
<keyword evidence="8 17" id="KW-0963">Cytoplasm</keyword>
<dbReference type="PIRSF" id="PIRSF001455">
    <property type="entry name" value="DHQ_synth"/>
    <property type="match status" value="1"/>
</dbReference>
<accession>A0ABV8B0M5</accession>
<dbReference type="GO" id="GO:0003856">
    <property type="term" value="F:3-dehydroquinate synthase activity"/>
    <property type="evidence" value="ECO:0007669"/>
    <property type="project" value="UniProtKB-EC"/>
</dbReference>
<dbReference type="Gene3D" id="3.40.50.1970">
    <property type="match status" value="1"/>
</dbReference>
<evidence type="ECO:0000256" key="3">
    <source>
        <dbReference type="ARBA" id="ARBA00004496"/>
    </source>
</evidence>
<evidence type="ECO:0000256" key="13">
    <source>
        <dbReference type="ARBA" id="ARBA00023027"/>
    </source>
</evidence>
<feature type="domain" description="3-dehydroquinate synthase N-terminal" evidence="18">
    <location>
        <begin position="68"/>
        <end position="178"/>
    </location>
</feature>
<dbReference type="PANTHER" id="PTHR43622">
    <property type="entry name" value="3-DEHYDROQUINATE SYNTHASE"/>
    <property type="match status" value="1"/>
</dbReference>
<dbReference type="InterPro" id="IPR030960">
    <property type="entry name" value="DHQS/DOIS_N"/>
</dbReference>
<name>A0ABV8B0M5_9BACI</name>
<dbReference type="Gene3D" id="1.20.1090.10">
    <property type="entry name" value="Dehydroquinate synthase-like - alpha domain"/>
    <property type="match status" value="1"/>
</dbReference>
<evidence type="ECO:0000256" key="17">
    <source>
        <dbReference type="HAMAP-Rule" id="MF_00110"/>
    </source>
</evidence>
<dbReference type="InterPro" id="IPR056179">
    <property type="entry name" value="DHQS_C"/>
</dbReference>
<dbReference type="Proteomes" id="UP001595752">
    <property type="component" value="Unassembled WGS sequence"/>
</dbReference>
<keyword evidence="12 17" id="KW-0862">Zinc</keyword>
<evidence type="ECO:0000256" key="16">
    <source>
        <dbReference type="ARBA" id="ARBA00023285"/>
    </source>
</evidence>
<gene>
    <name evidence="17 20" type="primary">aroB</name>
    <name evidence="20" type="ORF">ACFOU2_04100</name>
</gene>
<evidence type="ECO:0000313" key="20">
    <source>
        <dbReference type="EMBL" id="MFC3882721.1"/>
    </source>
</evidence>
<feature type="binding site" evidence="17">
    <location>
        <position position="264"/>
    </location>
    <ligand>
        <name>Zn(2+)</name>
        <dbReference type="ChEBI" id="CHEBI:29105"/>
    </ligand>
</feature>
<evidence type="ECO:0000256" key="14">
    <source>
        <dbReference type="ARBA" id="ARBA00023141"/>
    </source>
</evidence>
<keyword evidence="14 17" id="KW-0057">Aromatic amino acid biosynthesis</keyword>
<feature type="binding site" evidence="17">
    <location>
        <position position="142"/>
    </location>
    <ligand>
        <name>NAD(+)</name>
        <dbReference type="ChEBI" id="CHEBI:57540"/>
    </ligand>
</feature>
<feature type="binding site" evidence="17">
    <location>
        <position position="184"/>
    </location>
    <ligand>
        <name>Zn(2+)</name>
        <dbReference type="ChEBI" id="CHEBI:29105"/>
    </ligand>
</feature>